<dbReference type="Gene3D" id="3.90.550.10">
    <property type="entry name" value="Spore Coat Polysaccharide Biosynthesis Protein SpsA, Chain A"/>
    <property type="match status" value="1"/>
</dbReference>
<dbReference type="InterPro" id="IPR029044">
    <property type="entry name" value="Nucleotide-diphossugar_trans"/>
</dbReference>
<evidence type="ECO:0000259" key="1">
    <source>
        <dbReference type="Pfam" id="PF00535"/>
    </source>
</evidence>
<dbReference type="Proteomes" id="UP000192393">
    <property type="component" value="Unassembled WGS sequence"/>
</dbReference>
<sequence length="340" mass="40791">MLNIFIKSYNRAYYLDRCINSIFQNVSGNYTVIILDDGTPKKYLEKIQQIYPSVKVICSGNYEAKSISVEQNISNGKPIDSMKIPTDMWMEQVKKSDDYILMTEDDVWFTKKIDIDEVISSMESHKIQLVRLGWLGNFKDDYNLKIEKISNLLDRTVPKKLFTSNHFVMDVYMYNKYKAFSILKKLKLANKSTKLQYWAINSILMGLYHKDYWLYIWKDAYGKVDEKQQLRNAAVWFHKYKKNKNLIARTHQEYMKTTFKSSSTNSYHQYGFEFDVNYFNYTMNEAWLHGKFDSIQNYPQDFSTDYFERFFDEKLNKDEFRKWIEKFKLQYKNNGANVEE</sequence>
<organism evidence="2 3">
    <name type="scientific">Moheibacter sediminis</name>
    <dbReference type="NCBI Taxonomy" id="1434700"/>
    <lineage>
        <taxon>Bacteria</taxon>
        <taxon>Pseudomonadati</taxon>
        <taxon>Bacteroidota</taxon>
        <taxon>Flavobacteriia</taxon>
        <taxon>Flavobacteriales</taxon>
        <taxon>Weeksellaceae</taxon>
        <taxon>Moheibacter</taxon>
    </lineage>
</organism>
<dbReference type="AlphaFoldDB" id="A0A1W2AKW9"/>
<feature type="domain" description="Glycosyltransferase 2-like" evidence="1">
    <location>
        <begin position="4"/>
        <end position="61"/>
    </location>
</feature>
<name>A0A1W2AKW9_9FLAO</name>
<evidence type="ECO:0000313" key="2">
    <source>
        <dbReference type="EMBL" id="SMC61347.1"/>
    </source>
</evidence>
<reference evidence="2 3" key="1">
    <citation type="submission" date="2017-04" db="EMBL/GenBank/DDBJ databases">
        <authorList>
            <person name="Afonso C.L."/>
            <person name="Miller P.J."/>
            <person name="Scott M.A."/>
            <person name="Spackman E."/>
            <person name="Goraichik I."/>
            <person name="Dimitrov K.M."/>
            <person name="Suarez D.L."/>
            <person name="Swayne D.E."/>
        </authorList>
    </citation>
    <scope>NUCLEOTIDE SEQUENCE [LARGE SCALE GENOMIC DNA]</scope>
    <source>
        <strain evidence="2 3">CGMCC 1.12708</strain>
    </source>
</reference>
<dbReference type="SUPFAM" id="SSF53448">
    <property type="entry name" value="Nucleotide-diphospho-sugar transferases"/>
    <property type="match status" value="1"/>
</dbReference>
<proteinExistence type="predicted"/>
<dbReference type="GO" id="GO:0016740">
    <property type="term" value="F:transferase activity"/>
    <property type="evidence" value="ECO:0007669"/>
    <property type="project" value="UniProtKB-KW"/>
</dbReference>
<evidence type="ECO:0000313" key="3">
    <source>
        <dbReference type="Proteomes" id="UP000192393"/>
    </source>
</evidence>
<dbReference type="EMBL" id="FWXS01000004">
    <property type="protein sequence ID" value="SMC61347.1"/>
    <property type="molecule type" value="Genomic_DNA"/>
</dbReference>
<protein>
    <submittedName>
        <fullName evidence="2">Glycosyltransferase involved in cell wall bisynthesis</fullName>
    </submittedName>
</protein>
<dbReference type="STRING" id="1434700.SAMN06296427_104261"/>
<dbReference type="Pfam" id="PF00535">
    <property type="entry name" value="Glycos_transf_2"/>
    <property type="match status" value="1"/>
</dbReference>
<gene>
    <name evidence="2" type="ORF">SAMN06296427_104261</name>
</gene>
<accession>A0A1W2AKW9</accession>
<dbReference type="RefSeq" id="WP_084017171.1">
    <property type="nucleotide sequence ID" value="NZ_FWXS01000004.1"/>
</dbReference>
<dbReference type="InterPro" id="IPR001173">
    <property type="entry name" value="Glyco_trans_2-like"/>
</dbReference>
<keyword evidence="2" id="KW-0808">Transferase</keyword>
<dbReference type="OrthoDB" id="1309140at2"/>
<keyword evidence="3" id="KW-1185">Reference proteome</keyword>